<accession>A0AAV1X9Y6</accession>
<organism evidence="2 3">
    <name type="scientific">Lupinus luteus</name>
    <name type="common">European yellow lupine</name>
    <dbReference type="NCBI Taxonomy" id="3873"/>
    <lineage>
        <taxon>Eukaryota</taxon>
        <taxon>Viridiplantae</taxon>
        <taxon>Streptophyta</taxon>
        <taxon>Embryophyta</taxon>
        <taxon>Tracheophyta</taxon>
        <taxon>Spermatophyta</taxon>
        <taxon>Magnoliopsida</taxon>
        <taxon>eudicotyledons</taxon>
        <taxon>Gunneridae</taxon>
        <taxon>Pentapetalae</taxon>
        <taxon>rosids</taxon>
        <taxon>fabids</taxon>
        <taxon>Fabales</taxon>
        <taxon>Fabaceae</taxon>
        <taxon>Papilionoideae</taxon>
        <taxon>50 kb inversion clade</taxon>
        <taxon>genistoids sensu lato</taxon>
        <taxon>core genistoids</taxon>
        <taxon>Genisteae</taxon>
        <taxon>Lupinus</taxon>
    </lineage>
</organism>
<dbReference type="PANTHER" id="PTHR31071">
    <property type="entry name" value="GB|AAF24581.1"/>
    <property type="match status" value="1"/>
</dbReference>
<proteinExistence type="predicted"/>
<evidence type="ECO:0000313" key="2">
    <source>
        <dbReference type="EMBL" id="CAL0318426.1"/>
    </source>
</evidence>
<evidence type="ECO:0000256" key="1">
    <source>
        <dbReference type="SAM" id="Coils"/>
    </source>
</evidence>
<feature type="coiled-coil region" evidence="1">
    <location>
        <begin position="219"/>
        <end position="257"/>
    </location>
</feature>
<name>A0AAV1X9Y6_LUPLU</name>
<dbReference type="EMBL" id="CAXHTB010000013">
    <property type="protein sequence ID" value="CAL0318426.1"/>
    <property type="molecule type" value="Genomic_DNA"/>
</dbReference>
<gene>
    <name evidence="2" type="ORF">LLUT_LOCUS19486</name>
</gene>
<sequence>MERREKVLERGARRIMVEKLKERIVMGKRGSGPCTPSPTWRLELPSQQNGGCNDVQEFLNFPTSSTISARKLCANLWEFQPHHHHQQTSLHGMDKNAATLRCGRRRCKFAEQVAEPSDCSSNQPTSASSCRSHASALLVQHHRSVERNDCAPYCESAASYSSSVDVAPYNHTVTPTSSLGFKDVIGESSRSVKTSTKFVKILNRIWTLEEQHASNISVVKALKMELYHSQAQMRELLREKQMNRQEMENLMKQMAVDKLFKNSKERDIIKSTIVSVKEELEDERRLRKHSEILHRKLARELSEVKSSFSGCLRNLERDRKTRILLENLCDEFAKGIKAYEQEVSCLRRNSENGQVQKNNSPDKLILHISEAWLDERMQMKQTESSNDLTERNSIVDKLGFDIETFLHAKRPVDLKKYGYSSPKELKEIHRSQQSFNSFPLKEATSTPHNMAPEDSINTVFYEPKMTSGEEVQKLSPGLLHCNNATEVHLEKKGKQVQSKEINNTISNDDNETCFLERKSSEKMGGDNIALINEDAKQGSQESVLNSSDRADNLVRDSSLSSEGDKVYPESICRAYSCVQSSVTASGSSVKVLKSKLSFSDFDMSECSTKLPKGVKENTLIAKLLEARLEGHKSRSIASKSTS</sequence>
<dbReference type="Proteomes" id="UP001497480">
    <property type="component" value="Unassembled WGS sequence"/>
</dbReference>
<dbReference type="PANTHER" id="PTHR31071:SF9">
    <property type="entry name" value="INTRACELLULAR PROTEIN TRANSPORT PROTEIN USO1-RELATED"/>
    <property type="match status" value="1"/>
</dbReference>
<protein>
    <submittedName>
        <fullName evidence="2">Uncharacterized protein</fullName>
    </submittedName>
</protein>
<keyword evidence="3" id="KW-1185">Reference proteome</keyword>
<evidence type="ECO:0000313" key="3">
    <source>
        <dbReference type="Proteomes" id="UP001497480"/>
    </source>
</evidence>
<reference evidence="2 3" key="1">
    <citation type="submission" date="2024-03" db="EMBL/GenBank/DDBJ databases">
        <authorList>
            <person name="Martinez-Hernandez J."/>
        </authorList>
    </citation>
    <scope>NUCLEOTIDE SEQUENCE [LARGE SCALE GENOMIC DNA]</scope>
</reference>
<keyword evidence="1" id="KW-0175">Coiled coil</keyword>
<dbReference type="InterPro" id="IPR043424">
    <property type="entry name" value="BLT-like"/>
</dbReference>
<dbReference type="AlphaFoldDB" id="A0AAV1X9Y6"/>
<comment type="caution">
    <text evidence="2">The sequence shown here is derived from an EMBL/GenBank/DDBJ whole genome shotgun (WGS) entry which is preliminary data.</text>
</comment>